<keyword evidence="4" id="KW-1185">Reference proteome</keyword>
<dbReference type="Proteomes" id="UP000283269">
    <property type="component" value="Unassembled WGS sequence"/>
</dbReference>
<evidence type="ECO:0000313" key="3">
    <source>
        <dbReference type="EMBL" id="PPQ82645.1"/>
    </source>
</evidence>
<evidence type="ECO:0000259" key="2">
    <source>
        <dbReference type="Pfam" id="PF12937"/>
    </source>
</evidence>
<dbReference type="EMBL" id="NHYD01003113">
    <property type="protein sequence ID" value="PPQ82645.1"/>
    <property type="molecule type" value="Genomic_DNA"/>
</dbReference>
<dbReference type="Gene3D" id="1.20.1280.50">
    <property type="match status" value="1"/>
</dbReference>
<dbReference type="InterPro" id="IPR001810">
    <property type="entry name" value="F-box_dom"/>
</dbReference>
<accession>A0A409WVU4</accession>
<comment type="caution">
    <text evidence="3">The sequence shown here is derived from an EMBL/GenBank/DDBJ whole genome shotgun (WGS) entry which is preliminary data.</text>
</comment>
<dbReference type="AlphaFoldDB" id="A0A409WVU4"/>
<feature type="compositionally biased region" description="Low complexity" evidence="1">
    <location>
        <begin position="9"/>
        <end position="26"/>
    </location>
</feature>
<dbReference type="InterPro" id="IPR032675">
    <property type="entry name" value="LRR_dom_sf"/>
</dbReference>
<feature type="domain" description="F-box" evidence="2">
    <location>
        <begin position="185"/>
        <end position="240"/>
    </location>
</feature>
<name>A0A409WVU4_PSICY</name>
<dbReference type="STRING" id="93625.A0A409WVU4"/>
<gene>
    <name evidence="3" type="ORF">CVT25_007575</name>
</gene>
<feature type="compositionally biased region" description="Polar residues" evidence="1">
    <location>
        <begin position="32"/>
        <end position="57"/>
    </location>
</feature>
<dbReference type="OrthoDB" id="3226575at2759"/>
<evidence type="ECO:0000256" key="1">
    <source>
        <dbReference type="SAM" id="MobiDB-lite"/>
    </source>
</evidence>
<evidence type="ECO:0000313" key="4">
    <source>
        <dbReference type="Proteomes" id="UP000283269"/>
    </source>
</evidence>
<dbReference type="Gene3D" id="3.80.10.10">
    <property type="entry name" value="Ribonuclease Inhibitor"/>
    <property type="match status" value="1"/>
</dbReference>
<protein>
    <recommendedName>
        <fullName evidence="2">F-box domain-containing protein</fullName>
    </recommendedName>
</protein>
<dbReference type="Pfam" id="PF12937">
    <property type="entry name" value="F-box-like"/>
    <property type="match status" value="1"/>
</dbReference>
<reference evidence="3 4" key="1">
    <citation type="journal article" date="2018" name="Evol. Lett.">
        <title>Horizontal gene cluster transfer increased hallucinogenic mushroom diversity.</title>
        <authorList>
            <person name="Reynolds H.T."/>
            <person name="Vijayakumar V."/>
            <person name="Gluck-Thaler E."/>
            <person name="Korotkin H.B."/>
            <person name="Matheny P.B."/>
            <person name="Slot J.C."/>
        </authorList>
    </citation>
    <scope>NUCLEOTIDE SEQUENCE [LARGE SCALE GENOMIC DNA]</scope>
    <source>
        <strain evidence="3 4">2631</strain>
    </source>
</reference>
<sequence>MDVADTDGSSGDTHSVASSSSSSITSRESHSNDQNPSNESRGSALLATQPTSSSISAPNAVASSSSGFSSQVITGGQRLRVAPSSIPGRHLTANALTVPPGANPYQHYRAVATHYERQITRDWAPKPLSPEEILFYRNATLRRLDRIHTLEAEQMRHPRPITKIEQALFMARLDYRIRFYRIFRINDLPTEILTNIFHLVAWSAPDPRAAVSARLWLTSTCRHWRTVAIEDSTLWNAIWFRKPPNFNQAYTWFERAGNSAIDIRINDTAEQPLTLESTSQLIGRLFEKLSNIRVLIIVVQDWDPALFIIHALRRVAQENLPMVMERFELHRAGSAYVQIGTGYEPSFYSQTVPLFGGVTVPSFRYLSLNGVHVDWKNSPLVNLNAFDIRRMPLERVPTLERFRTILKNSPNLTKMIMDGAGPQWPKSLSDVTGLLPIALPMLKVLVIGDFSVNYGTYLVAQFSAPNVLDFTLMNLLGEDCSPFFNRLTSNLPSIRTLTIHTAEITNEQSAIAIFKWLRTVPHLTYLRVINVRQSFLNLLLFDSQLMRPAVSSTKSLLCNKLAYLEIHSVDVSLVAVWAKKRRSLGSPLRKIYIGAETFSSLTQEQLAPLREAMRTPQGTSAVQILAHMQKPSEEEELLK</sequence>
<dbReference type="InterPro" id="IPR036047">
    <property type="entry name" value="F-box-like_dom_sf"/>
</dbReference>
<dbReference type="SUPFAM" id="SSF52047">
    <property type="entry name" value="RNI-like"/>
    <property type="match status" value="1"/>
</dbReference>
<feature type="region of interest" description="Disordered" evidence="1">
    <location>
        <begin position="1"/>
        <end position="69"/>
    </location>
</feature>
<organism evidence="3 4">
    <name type="scientific">Psilocybe cyanescens</name>
    <dbReference type="NCBI Taxonomy" id="93625"/>
    <lineage>
        <taxon>Eukaryota</taxon>
        <taxon>Fungi</taxon>
        <taxon>Dikarya</taxon>
        <taxon>Basidiomycota</taxon>
        <taxon>Agaricomycotina</taxon>
        <taxon>Agaricomycetes</taxon>
        <taxon>Agaricomycetidae</taxon>
        <taxon>Agaricales</taxon>
        <taxon>Agaricineae</taxon>
        <taxon>Strophariaceae</taxon>
        <taxon>Psilocybe</taxon>
    </lineage>
</organism>
<proteinExistence type="predicted"/>
<dbReference type="SUPFAM" id="SSF81383">
    <property type="entry name" value="F-box domain"/>
    <property type="match status" value="1"/>
</dbReference>
<dbReference type="InParanoid" id="A0A409WVU4"/>